<dbReference type="PANTHER" id="PTHR30250:SF11">
    <property type="entry name" value="O-ANTIGEN TRANSPORTER-RELATED"/>
    <property type="match status" value="1"/>
</dbReference>
<feature type="transmembrane region" description="Helical" evidence="6">
    <location>
        <begin position="102"/>
        <end position="124"/>
    </location>
</feature>
<gene>
    <name evidence="7" type="ORF">P2T59_09425</name>
</gene>
<dbReference type="RefSeq" id="WP_227793695.1">
    <property type="nucleotide sequence ID" value="NZ_CAXSKO010000006.1"/>
</dbReference>
<feature type="transmembrane region" description="Helical" evidence="6">
    <location>
        <begin position="399"/>
        <end position="418"/>
    </location>
</feature>
<name>A0AAX3QXM4_PARDI</name>
<keyword evidence="4 6" id="KW-1133">Transmembrane helix</keyword>
<feature type="transmembrane region" description="Helical" evidence="6">
    <location>
        <begin position="307"/>
        <end position="333"/>
    </location>
</feature>
<dbReference type="AlphaFoldDB" id="A0AAX3QXM4"/>
<reference evidence="7" key="1">
    <citation type="submission" date="2023-03" db="EMBL/GenBank/DDBJ databases">
        <title>Parabacteroides distasonis, a bacteria resistant against UC.</title>
        <authorList>
            <person name="Dai W."/>
        </authorList>
    </citation>
    <scope>NUCLEOTIDE SEQUENCE</scope>
    <source>
        <strain evidence="7">F1-28</strain>
    </source>
</reference>
<feature type="transmembrane region" description="Helical" evidence="6">
    <location>
        <begin position="30"/>
        <end position="48"/>
    </location>
</feature>
<feature type="transmembrane region" description="Helical" evidence="6">
    <location>
        <begin position="160"/>
        <end position="178"/>
    </location>
</feature>
<evidence type="ECO:0000256" key="1">
    <source>
        <dbReference type="ARBA" id="ARBA00004651"/>
    </source>
</evidence>
<feature type="transmembrane region" description="Helical" evidence="6">
    <location>
        <begin position="371"/>
        <end position="393"/>
    </location>
</feature>
<sequence>MFIKELDCEVFKNINCKNLPSLRRNIVYQFLYELLIVFIPLFTIPYVSRVLGAENIGLFSYTYAVANYFVLFANLGIKNYGSRTIAMVRNNKEELNRNFSEILSIHIIFSIIVIFVYLVLLFFFVEDNLVIFLIQSIYVFAAVFDINWFFFGIEKFKLTVGRNTLVKILSVFLVLVFVKTQTDLWIYALILALSVFVGQSVVWFALKQYVSWRRPSWANMKQHIRPLFVLFLPILALSLYKYMDKIMLGSISSNVQVGFYENAEKIINVPMSLIMAFGVVLMPRIANMVTSKDKGEVFKLIDMSMEAVMLLAIAISFGLAGISFVLAPIFFGYEFEECGILIMGLAVTVPFMAFANVIRTQYLIPYKEDKIFVVSLFLGAAVNLIVNIILIPYMAARGAVIGTIFAEIIVCIYQSYFVRKKIFIKKYLLNTIPPILIGIVMFVFVFQIGNVMNINIVTLILQLLVGMFIYAVGVFLLMLKSRTRLMVLLRKFVVRY</sequence>
<dbReference type="PANTHER" id="PTHR30250">
    <property type="entry name" value="PST FAMILY PREDICTED COLANIC ACID TRANSPORTER"/>
    <property type="match status" value="1"/>
</dbReference>
<keyword evidence="5 6" id="KW-0472">Membrane</keyword>
<keyword evidence="3 6" id="KW-0812">Transmembrane</keyword>
<dbReference type="GO" id="GO:0005886">
    <property type="term" value="C:plasma membrane"/>
    <property type="evidence" value="ECO:0007669"/>
    <property type="project" value="UniProtKB-SubCell"/>
</dbReference>
<feature type="transmembrane region" description="Helical" evidence="6">
    <location>
        <begin position="60"/>
        <end position="81"/>
    </location>
</feature>
<feature type="transmembrane region" description="Helical" evidence="6">
    <location>
        <begin position="339"/>
        <end position="359"/>
    </location>
</feature>
<feature type="transmembrane region" description="Helical" evidence="6">
    <location>
        <begin position="184"/>
        <end position="206"/>
    </location>
</feature>
<feature type="transmembrane region" description="Helical" evidence="6">
    <location>
        <begin position="454"/>
        <end position="479"/>
    </location>
</feature>
<dbReference type="EMBL" id="CP120353">
    <property type="protein sequence ID" value="WET66193.1"/>
    <property type="molecule type" value="Genomic_DNA"/>
</dbReference>
<evidence type="ECO:0000256" key="6">
    <source>
        <dbReference type="SAM" id="Phobius"/>
    </source>
</evidence>
<comment type="subcellular location">
    <subcellularLocation>
        <location evidence="1">Cell membrane</location>
        <topology evidence="1">Multi-pass membrane protein</topology>
    </subcellularLocation>
</comment>
<feature type="transmembrane region" description="Helical" evidence="6">
    <location>
        <begin position="427"/>
        <end position="448"/>
    </location>
</feature>
<dbReference type="Proteomes" id="UP001221009">
    <property type="component" value="Chromosome"/>
</dbReference>
<evidence type="ECO:0000256" key="3">
    <source>
        <dbReference type="ARBA" id="ARBA00022692"/>
    </source>
</evidence>
<accession>A0AAX3QXM4</accession>
<protein>
    <submittedName>
        <fullName evidence="7">Flippase</fullName>
    </submittedName>
</protein>
<feature type="transmembrane region" description="Helical" evidence="6">
    <location>
        <begin position="227"/>
        <end position="243"/>
    </location>
</feature>
<feature type="transmembrane region" description="Helical" evidence="6">
    <location>
        <begin position="130"/>
        <end position="153"/>
    </location>
</feature>
<organism evidence="7 8">
    <name type="scientific">Parabacteroides distasonis</name>
    <dbReference type="NCBI Taxonomy" id="823"/>
    <lineage>
        <taxon>Bacteria</taxon>
        <taxon>Pseudomonadati</taxon>
        <taxon>Bacteroidota</taxon>
        <taxon>Bacteroidia</taxon>
        <taxon>Bacteroidales</taxon>
        <taxon>Tannerellaceae</taxon>
        <taxon>Parabacteroides</taxon>
    </lineage>
</organism>
<evidence type="ECO:0000256" key="4">
    <source>
        <dbReference type="ARBA" id="ARBA00022989"/>
    </source>
</evidence>
<evidence type="ECO:0000256" key="5">
    <source>
        <dbReference type="ARBA" id="ARBA00023136"/>
    </source>
</evidence>
<evidence type="ECO:0000313" key="7">
    <source>
        <dbReference type="EMBL" id="WET66193.1"/>
    </source>
</evidence>
<dbReference type="InterPro" id="IPR050833">
    <property type="entry name" value="Poly_Biosynth_Transport"/>
</dbReference>
<feature type="transmembrane region" description="Helical" evidence="6">
    <location>
        <begin position="266"/>
        <end position="286"/>
    </location>
</feature>
<dbReference type="Pfam" id="PF01943">
    <property type="entry name" value="Polysacc_synt"/>
    <property type="match status" value="1"/>
</dbReference>
<evidence type="ECO:0000313" key="8">
    <source>
        <dbReference type="Proteomes" id="UP001221009"/>
    </source>
</evidence>
<evidence type="ECO:0000256" key="2">
    <source>
        <dbReference type="ARBA" id="ARBA00022475"/>
    </source>
</evidence>
<dbReference type="CDD" id="cd13128">
    <property type="entry name" value="MATE_Wzx_like"/>
    <property type="match status" value="1"/>
</dbReference>
<proteinExistence type="predicted"/>
<keyword evidence="2" id="KW-1003">Cell membrane</keyword>
<dbReference type="InterPro" id="IPR002797">
    <property type="entry name" value="Polysacc_synth"/>
</dbReference>